<dbReference type="RefSeq" id="WP_340292773.1">
    <property type="nucleotide sequence ID" value="NZ_JBBEOI010000082.1"/>
</dbReference>
<dbReference type="Gene3D" id="3.90.180.10">
    <property type="entry name" value="Medium-chain alcohol dehydrogenases, catalytic domain"/>
    <property type="match status" value="1"/>
</dbReference>
<reference evidence="10" key="1">
    <citation type="journal article" date="2019" name="Int. J. Syst. Evol. Microbiol.">
        <title>The Global Catalogue of Microorganisms (GCM) 10K type strain sequencing project: providing services to taxonomists for standard genome sequencing and annotation.</title>
        <authorList>
            <consortium name="The Broad Institute Genomics Platform"/>
            <consortium name="The Broad Institute Genome Sequencing Center for Infectious Disease"/>
            <person name="Wu L."/>
            <person name="Ma J."/>
        </authorList>
    </citation>
    <scope>NUCLEOTIDE SEQUENCE [LARGE SCALE GENOMIC DNA]</scope>
    <source>
        <strain evidence="10">NCAIM B.02333</strain>
    </source>
</reference>
<evidence type="ECO:0000256" key="3">
    <source>
        <dbReference type="ARBA" id="ARBA00022723"/>
    </source>
</evidence>
<evidence type="ECO:0000256" key="6">
    <source>
        <dbReference type="RuleBase" id="RU361277"/>
    </source>
</evidence>
<comment type="similarity">
    <text evidence="2 6">Belongs to the zinc-containing alcohol dehydrogenase family.</text>
</comment>
<evidence type="ECO:0000313" key="10">
    <source>
        <dbReference type="Proteomes" id="UP001595685"/>
    </source>
</evidence>
<evidence type="ECO:0000256" key="2">
    <source>
        <dbReference type="ARBA" id="ARBA00008072"/>
    </source>
</evidence>
<keyword evidence="3 6" id="KW-0479">Metal-binding</keyword>
<dbReference type="InterPro" id="IPR013154">
    <property type="entry name" value="ADH-like_N"/>
</dbReference>
<evidence type="ECO:0000256" key="4">
    <source>
        <dbReference type="ARBA" id="ARBA00022833"/>
    </source>
</evidence>
<dbReference type="SUPFAM" id="SSF51735">
    <property type="entry name" value="NAD(P)-binding Rossmann-fold domains"/>
    <property type="match status" value="1"/>
</dbReference>
<evidence type="ECO:0000259" key="7">
    <source>
        <dbReference type="Pfam" id="PF00107"/>
    </source>
</evidence>
<dbReference type="InterPro" id="IPR002328">
    <property type="entry name" value="ADH_Zn_CS"/>
</dbReference>
<feature type="domain" description="Alcohol dehydrogenase-like N-terminal" evidence="8">
    <location>
        <begin position="24"/>
        <end position="137"/>
    </location>
</feature>
<evidence type="ECO:0000313" key="9">
    <source>
        <dbReference type="EMBL" id="MFC3689986.1"/>
    </source>
</evidence>
<dbReference type="InterPro" id="IPR011032">
    <property type="entry name" value="GroES-like_sf"/>
</dbReference>
<dbReference type="PROSITE" id="PS00059">
    <property type="entry name" value="ADH_ZINC"/>
    <property type="match status" value="1"/>
</dbReference>
<dbReference type="SUPFAM" id="SSF50129">
    <property type="entry name" value="GroES-like"/>
    <property type="match status" value="1"/>
</dbReference>
<accession>A0ABV7WN67</accession>
<comment type="caution">
    <text evidence="9">The sequence shown here is derived from an EMBL/GenBank/DDBJ whole genome shotgun (WGS) entry which is preliminary data.</text>
</comment>
<keyword evidence="10" id="KW-1185">Reference proteome</keyword>
<dbReference type="Pfam" id="PF08240">
    <property type="entry name" value="ADH_N"/>
    <property type="match status" value="1"/>
</dbReference>
<feature type="domain" description="Alcohol dehydrogenase-like C-terminal" evidence="7">
    <location>
        <begin position="175"/>
        <end position="294"/>
    </location>
</feature>
<protein>
    <submittedName>
        <fullName evidence="9">NAD(P)-dependent alcohol dehydrogenase</fullName>
    </submittedName>
</protein>
<keyword evidence="4 6" id="KW-0862">Zinc</keyword>
<dbReference type="InterPro" id="IPR013149">
    <property type="entry name" value="ADH-like_C"/>
</dbReference>
<dbReference type="Proteomes" id="UP001595685">
    <property type="component" value="Unassembled WGS sequence"/>
</dbReference>
<dbReference type="PANTHER" id="PTHR43161">
    <property type="entry name" value="SORBITOL DEHYDROGENASE"/>
    <property type="match status" value="1"/>
</dbReference>
<dbReference type="Gene3D" id="3.40.50.720">
    <property type="entry name" value="NAD(P)-binding Rossmann-like Domain"/>
    <property type="match status" value="1"/>
</dbReference>
<gene>
    <name evidence="9" type="ORF">ACFOLH_16680</name>
</gene>
<sequence>MRASVLLGAGHVEVQERPVPAVPPGEVLVQVASVGVCGSDVHYWRHMRIGDYVVDAPLVLGHEVSGRVVAVGEGVDADRVGGRVGVEPQRPCLACGQCLAGRYNLCPRMRFFATPPVDGAFVEYVAVPAVFAHPLPDELSDDAGALLEPLSVGIAAVRKAGTVPGDRVLVAGAGPIGVIVAQVARAFGAAEVVVSDPVRERREAALRAGATSVLDPAAEEVAGLGVDAFVDCSGVAAAVVAGIGALRPAGRAVVVGLGDADMVLPVATIQDRELTLTGIFRYTGTWPLAAHLVASGQVDLDRLVTGRYGLDDVGAALDADRDPASLKVVVEPGR</sequence>
<dbReference type="EMBL" id="JBHRWW010000014">
    <property type="protein sequence ID" value="MFC3689986.1"/>
    <property type="molecule type" value="Genomic_DNA"/>
</dbReference>
<name>A0ABV7WN67_9MICO</name>
<keyword evidence="5" id="KW-0560">Oxidoreductase</keyword>
<dbReference type="InterPro" id="IPR045306">
    <property type="entry name" value="SDH-like"/>
</dbReference>
<dbReference type="Pfam" id="PF00107">
    <property type="entry name" value="ADH_zinc_N"/>
    <property type="match status" value="1"/>
</dbReference>
<comment type="cofactor">
    <cofactor evidence="1 6">
        <name>Zn(2+)</name>
        <dbReference type="ChEBI" id="CHEBI:29105"/>
    </cofactor>
</comment>
<evidence type="ECO:0000259" key="8">
    <source>
        <dbReference type="Pfam" id="PF08240"/>
    </source>
</evidence>
<dbReference type="PANTHER" id="PTHR43161:SF9">
    <property type="entry name" value="SORBITOL DEHYDROGENASE"/>
    <property type="match status" value="1"/>
</dbReference>
<proteinExistence type="inferred from homology"/>
<evidence type="ECO:0000256" key="1">
    <source>
        <dbReference type="ARBA" id="ARBA00001947"/>
    </source>
</evidence>
<dbReference type="InterPro" id="IPR036291">
    <property type="entry name" value="NAD(P)-bd_dom_sf"/>
</dbReference>
<evidence type="ECO:0000256" key="5">
    <source>
        <dbReference type="ARBA" id="ARBA00023002"/>
    </source>
</evidence>
<dbReference type="CDD" id="cd05285">
    <property type="entry name" value="sorbitol_DH"/>
    <property type="match status" value="1"/>
</dbReference>
<organism evidence="9 10">
    <name type="scientific">Aquipuribacter hungaricus</name>
    <dbReference type="NCBI Taxonomy" id="545624"/>
    <lineage>
        <taxon>Bacteria</taxon>
        <taxon>Bacillati</taxon>
        <taxon>Actinomycetota</taxon>
        <taxon>Actinomycetes</taxon>
        <taxon>Micrococcales</taxon>
        <taxon>Intrasporangiaceae</taxon>
        <taxon>Aquipuribacter</taxon>
    </lineage>
</organism>